<reference evidence="2 3" key="1">
    <citation type="journal article" date="2019" name="Commun. Biol.">
        <title>The bagworm genome reveals a unique fibroin gene that provides high tensile strength.</title>
        <authorList>
            <person name="Kono N."/>
            <person name="Nakamura H."/>
            <person name="Ohtoshi R."/>
            <person name="Tomita M."/>
            <person name="Numata K."/>
            <person name="Arakawa K."/>
        </authorList>
    </citation>
    <scope>NUCLEOTIDE SEQUENCE [LARGE SCALE GENOMIC DNA]</scope>
</reference>
<evidence type="ECO:0000313" key="2">
    <source>
        <dbReference type="EMBL" id="GBP49900.1"/>
    </source>
</evidence>
<organism evidence="2 3">
    <name type="scientific">Eumeta variegata</name>
    <name type="common">Bagworm moth</name>
    <name type="synonym">Eumeta japonica</name>
    <dbReference type="NCBI Taxonomy" id="151549"/>
    <lineage>
        <taxon>Eukaryota</taxon>
        <taxon>Metazoa</taxon>
        <taxon>Ecdysozoa</taxon>
        <taxon>Arthropoda</taxon>
        <taxon>Hexapoda</taxon>
        <taxon>Insecta</taxon>
        <taxon>Pterygota</taxon>
        <taxon>Neoptera</taxon>
        <taxon>Endopterygota</taxon>
        <taxon>Lepidoptera</taxon>
        <taxon>Glossata</taxon>
        <taxon>Ditrysia</taxon>
        <taxon>Tineoidea</taxon>
        <taxon>Psychidae</taxon>
        <taxon>Oiketicinae</taxon>
        <taxon>Eumeta</taxon>
    </lineage>
</organism>
<dbReference type="AlphaFoldDB" id="A0A4C1WGD2"/>
<proteinExistence type="predicted"/>
<feature type="chain" id="PRO_5020037767" description="Secreted protein" evidence="1">
    <location>
        <begin position="21"/>
        <end position="109"/>
    </location>
</feature>
<dbReference type="EMBL" id="BGZK01000554">
    <property type="protein sequence ID" value="GBP49900.1"/>
    <property type="molecule type" value="Genomic_DNA"/>
</dbReference>
<gene>
    <name evidence="2" type="ORF">EVAR_29513_1</name>
</gene>
<feature type="signal peptide" evidence="1">
    <location>
        <begin position="1"/>
        <end position="20"/>
    </location>
</feature>
<dbReference type="Proteomes" id="UP000299102">
    <property type="component" value="Unassembled WGS sequence"/>
</dbReference>
<sequence length="109" mass="12503">MGSTLNICSTLFLLLDPVVSRLFGDYHHHCAAWRSTTVPLLIPLPLPVKLRARVRINVARNTNKRQVRSAMCAITIFVTAAVKPKSARYRRPRADCERYLYLRSEIPLR</sequence>
<accession>A0A4C1WGD2</accession>
<comment type="caution">
    <text evidence="2">The sequence shown here is derived from an EMBL/GenBank/DDBJ whole genome shotgun (WGS) entry which is preliminary data.</text>
</comment>
<keyword evidence="1" id="KW-0732">Signal</keyword>
<evidence type="ECO:0008006" key="4">
    <source>
        <dbReference type="Google" id="ProtNLM"/>
    </source>
</evidence>
<evidence type="ECO:0000256" key="1">
    <source>
        <dbReference type="SAM" id="SignalP"/>
    </source>
</evidence>
<keyword evidence="3" id="KW-1185">Reference proteome</keyword>
<protein>
    <recommendedName>
        <fullName evidence="4">Secreted protein</fullName>
    </recommendedName>
</protein>
<name>A0A4C1WGD2_EUMVA</name>
<evidence type="ECO:0000313" key="3">
    <source>
        <dbReference type="Proteomes" id="UP000299102"/>
    </source>
</evidence>